<dbReference type="Proteomes" id="UP000738359">
    <property type="component" value="Unassembled WGS sequence"/>
</dbReference>
<evidence type="ECO:0000256" key="1">
    <source>
        <dbReference type="SAM" id="MobiDB-lite"/>
    </source>
</evidence>
<evidence type="ECO:0000313" key="3">
    <source>
        <dbReference type="EMBL" id="KAF9959786.1"/>
    </source>
</evidence>
<protein>
    <submittedName>
        <fullName evidence="3">Uncharacterized protein</fullName>
    </submittedName>
</protein>
<name>A0A9P6J2Q2_MORAP</name>
<gene>
    <name evidence="3" type="ORF">BGZ70_008753</name>
</gene>
<organism evidence="3 4">
    <name type="scientific">Mortierella alpina</name>
    <name type="common">Oleaginous fungus</name>
    <name type="synonym">Mortierella renispora</name>
    <dbReference type="NCBI Taxonomy" id="64518"/>
    <lineage>
        <taxon>Eukaryota</taxon>
        <taxon>Fungi</taxon>
        <taxon>Fungi incertae sedis</taxon>
        <taxon>Mucoromycota</taxon>
        <taxon>Mortierellomycotina</taxon>
        <taxon>Mortierellomycetes</taxon>
        <taxon>Mortierellales</taxon>
        <taxon>Mortierellaceae</taxon>
        <taxon>Mortierella</taxon>
    </lineage>
</organism>
<keyword evidence="2" id="KW-0732">Signal</keyword>
<feature type="chain" id="PRO_5040375388" evidence="2">
    <location>
        <begin position="28"/>
        <end position="156"/>
    </location>
</feature>
<reference evidence="3" key="1">
    <citation type="journal article" date="2020" name="Fungal Divers.">
        <title>Resolving the Mortierellaceae phylogeny through synthesis of multi-gene phylogenetics and phylogenomics.</title>
        <authorList>
            <person name="Vandepol N."/>
            <person name="Liber J."/>
            <person name="Desiro A."/>
            <person name="Na H."/>
            <person name="Kennedy M."/>
            <person name="Barry K."/>
            <person name="Grigoriev I.V."/>
            <person name="Miller A.N."/>
            <person name="O'Donnell K."/>
            <person name="Stajich J.E."/>
            <person name="Bonito G."/>
        </authorList>
    </citation>
    <scope>NUCLEOTIDE SEQUENCE</scope>
    <source>
        <strain evidence="3">CK1249</strain>
    </source>
</reference>
<evidence type="ECO:0000313" key="4">
    <source>
        <dbReference type="Proteomes" id="UP000738359"/>
    </source>
</evidence>
<comment type="caution">
    <text evidence="3">The sequence shown here is derived from an EMBL/GenBank/DDBJ whole genome shotgun (WGS) entry which is preliminary data.</text>
</comment>
<evidence type="ECO:0000256" key="2">
    <source>
        <dbReference type="SAM" id="SignalP"/>
    </source>
</evidence>
<proteinExistence type="predicted"/>
<dbReference type="AlphaFoldDB" id="A0A9P6J2Q2"/>
<dbReference type="EMBL" id="JAAAHY010000657">
    <property type="protein sequence ID" value="KAF9959786.1"/>
    <property type="molecule type" value="Genomic_DNA"/>
</dbReference>
<feature type="compositionally biased region" description="Low complexity" evidence="1">
    <location>
        <begin position="31"/>
        <end position="41"/>
    </location>
</feature>
<feature type="signal peptide" evidence="2">
    <location>
        <begin position="1"/>
        <end position="27"/>
    </location>
</feature>
<feature type="region of interest" description="Disordered" evidence="1">
    <location>
        <begin position="31"/>
        <end position="64"/>
    </location>
</feature>
<keyword evidence="4" id="KW-1185">Reference proteome</keyword>
<accession>A0A9P6J2Q2</accession>
<dbReference type="OrthoDB" id="2438526at2759"/>
<sequence length="156" mass="16446">MAKFNSFSLAIFAILLASLFAVSTVEAAPAPAPSTSLAPVPSTTPKPVPKPTKPAPKPKPAKPAAFSIYSLPGLKGKVEKVIKPKEGCLNHKLKTVGSVKKGFGPTFNLQFYSGKNCKGNITHAMSSETVKQMGGPYKSSSVRITKCKGKRCTPMV</sequence>
<feature type="compositionally biased region" description="Pro residues" evidence="1">
    <location>
        <begin position="42"/>
        <end position="58"/>
    </location>
</feature>